<evidence type="ECO:0000256" key="5">
    <source>
        <dbReference type="SAM" id="MobiDB-lite"/>
    </source>
</evidence>
<evidence type="ECO:0000259" key="7">
    <source>
        <dbReference type="Pfam" id="PF25036"/>
    </source>
</evidence>
<accession>A0A196S6W2</accession>
<protein>
    <submittedName>
        <fullName evidence="8">Vacuolar protein sorting-associated protein</fullName>
    </submittedName>
</protein>
<feature type="coiled-coil region" evidence="4">
    <location>
        <begin position="97"/>
        <end position="127"/>
    </location>
</feature>
<evidence type="ECO:0000313" key="9">
    <source>
        <dbReference type="Proteomes" id="UP000078348"/>
    </source>
</evidence>
<dbReference type="Pfam" id="PF25036">
    <property type="entry name" value="VPS13_VAB"/>
    <property type="match status" value="1"/>
</dbReference>
<dbReference type="InterPro" id="IPR026847">
    <property type="entry name" value="VPS13"/>
</dbReference>
<dbReference type="GO" id="GO:0045053">
    <property type="term" value="P:protein retention in Golgi apparatus"/>
    <property type="evidence" value="ECO:0007669"/>
    <property type="project" value="TreeGrafter"/>
</dbReference>
<comment type="similarity">
    <text evidence="1">Belongs to the VPS13 family.</text>
</comment>
<feature type="compositionally biased region" description="Basic and acidic residues" evidence="5">
    <location>
        <begin position="1351"/>
        <end position="1373"/>
    </location>
</feature>
<organism evidence="8 9">
    <name type="scientific">Blastocystis sp. subtype 1 (strain ATCC 50177 / NandII)</name>
    <dbReference type="NCBI Taxonomy" id="478820"/>
    <lineage>
        <taxon>Eukaryota</taxon>
        <taxon>Sar</taxon>
        <taxon>Stramenopiles</taxon>
        <taxon>Bigyra</taxon>
        <taxon>Opalozoa</taxon>
        <taxon>Opalinata</taxon>
        <taxon>Blastocystidae</taxon>
        <taxon>Blastocystis</taxon>
    </lineage>
</organism>
<dbReference type="EMBL" id="LXWW01000511">
    <property type="protein sequence ID" value="OAO12783.1"/>
    <property type="molecule type" value="Genomic_DNA"/>
</dbReference>
<dbReference type="Proteomes" id="UP000078348">
    <property type="component" value="Unassembled WGS sequence"/>
</dbReference>
<feature type="region of interest" description="Disordered" evidence="5">
    <location>
        <begin position="1346"/>
        <end position="1373"/>
    </location>
</feature>
<evidence type="ECO:0000256" key="3">
    <source>
        <dbReference type="ARBA" id="ARBA00023055"/>
    </source>
</evidence>
<dbReference type="InterPro" id="IPR009543">
    <property type="entry name" value="VPS13_VAB"/>
</dbReference>
<feature type="region of interest" description="Disordered" evidence="5">
    <location>
        <begin position="2207"/>
        <end position="2228"/>
    </location>
</feature>
<dbReference type="GO" id="GO:0006623">
    <property type="term" value="P:protein targeting to vacuole"/>
    <property type="evidence" value="ECO:0007669"/>
    <property type="project" value="TreeGrafter"/>
</dbReference>
<evidence type="ECO:0000256" key="2">
    <source>
        <dbReference type="ARBA" id="ARBA00022448"/>
    </source>
</evidence>
<evidence type="ECO:0000256" key="4">
    <source>
        <dbReference type="SAM" id="Coils"/>
    </source>
</evidence>
<reference evidence="8 9" key="1">
    <citation type="submission" date="2016-05" db="EMBL/GenBank/DDBJ databases">
        <title>Nuclear genome of Blastocystis sp. subtype 1 NandII.</title>
        <authorList>
            <person name="Gentekaki E."/>
            <person name="Curtis B."/>
            <person name="Stairs C."/>
            <person name="Eme L."/>
            <person name="Herman E."/>
            <person name="Klimes V."/>
            <person name="Arias M.C."/>
            <person name="Elias M."/>
            <person name="Hilliou F."/>
            <person name="Klute M."/>
            <person name="Malik S.-B."/>
            <person name="Pightling A."/>
            <person name="Rachubinski R."/>
            <person name="Salas D."/>
            <person name="Schlacht A."/>
            <person name="Suga H."/>
            <person name="Archibald J."/>
            <person name="Ball S.G."/>
            <person name="Clark G."/>
            <person name="Dacks J."/>
            <person name="Van Der Giezen M."/>
            <person name="Tsaousis A."/>
            <person name="Roger A."/>
        </authorList>
    </citation>
    <scope>NUCLEOTIDE SEQUENCE [LARGE SCALE GENOMIC DNA]</scope>
    <source>
        <strain evidence="9">ATCC 50177 / NandII</strain>
    </source>
</reference>
<sequence length="3128" mass="343508">MFEDLVSNLLSTYLGDYLEGLSKNDLKISLWKGDVDFKNLQVKVDALEFLNLPIQVKGGYVGKLSLKIPWKNLGKKPTKVLIDEVYVIACPKAELHFDEHKRANREKENKRAQLKAIEESWKKSEEERNGKESKSATTRLLAKIIANFQLRIDRIHVRFEDHSSCKGRSFCAGVILEKLHLSSPSDAEDVKEGATVKVIDKKVRLENLGLYWDWDVDAQVDTASFLRVQECMEVPFLHNAVPTALQCFLPRHFLLKPVSLSLQLHIDLRRAEQRRPSTAAALQATANALPWCSANPQLTSTLRRAFSSIMKMGDAPLSQEDAWRLFSASCNAPTLDASTQLLCREFFAAAWTELHTALPVVAVDADMSAFSVRVNHRQYCDCLDFVTSLSRQTLQAKYRQFKPRGGCASAREWWRFAVRAVVYNNQRHRRQRGWKHYLQFKRQREEYIELYKRRELPAALARLRKLEDKLALEDILLFRRVALNEQEEERRGKKKALFARKGRKTLETTAGGSEARRQELLTELGGAEGAEEAGEPSVWEEGAPTDRQVWVKFHLRKLSVCLERGDAKVVACKARGLEAQFLKRREFRQVWGCMNEVVVLDERVPDASWRRVLYPMPAAQRGSVAPLLPADMLPTERSPFLQVEVQLPALEASGDVLVRGSTLPLGVVVNVPCVAAVVDFVAPALGSLDVYAFKQKEYTLFRQHGEKKRRFDVSKEIARHKTQLVSVALGAVHVVLPETTDAARGECQTLVLRLGDALVHCDGVPASGDQQLSAANAYDTLEMSLRDVTAVLVTGYAEDKVPGADGASLLRDFSVEARVGRCIAPSELELPTTRVELEAPTVQVRLGQRQYVALLQWLQGFTESMMKVLETSQSSQSSQGVSQTSSQVVSRAVSRAVSQAVSQAASRLVDQVLTGLAAEKDVVPYSADELYVLQHNRLLSLRAVFQGIRVLLLEERAEETEVPLAELVLGVLCVEAEKRSFDFSLHASLKELAVVDCLRSARAGSPQYLVQSAAVDEAGQSRDHLITVDFNWVKELSAQYAASRSNKEVSVSFGSLSAIAFRPTLLHLVQFLIPTDPPVFASTRTSTRTAPLSFRVSPYTLKAIHNQIKWLIHRYRRPVLDWARQKLAVALSVRSVAAVLLTDTLQPLCCASVQRAMVSVAVFPGHILLRCSLLDVRVEDVSAGRGHYASVLAIDRRDAGPFIDAAVTVFTRTAAPEYPQYRVRAELNVRAPVVVFRWRVVEEAMGYVLCGPVREAVAILRQAAHAKKTQLRSEASNSLMKEVYSSALQFGKELLQEEGPGGGFLELPQLHVHVTNFRIVVPQSSEEEAAATFELGQIDVWNEAAEEKEEEKEKETEKEKEEKKKEKVEKKQKETVKEGLKRVHFHLSNLCVFTTPAHSQARQYLVGNASGEVTAVLGDTCTVRGAVSKLFVAINEQQLDFLAQTVRGNLGERAVCCDAPWSVAAFGPQAKRERRALRLPRRVCVDVAFDGICAEFLLADGGYNAMVSGAAMYRQVGSQALSFAYADVKGLQVSLQAGRELRLAASLSHFAVHDSRKDASVQPAFRTWLSLGGGAKPAASVLLTLTHRPDGASALAVTAYVGSIVVLPTPFLFCAAGRVQSLTHRLQREWRGAGPAQLLRQTRNTVAPTAPVPVGIAGNTGDADNTDNTKGLQLTVGVRVDHPFFFFLHDPACAQSPALLLSFTVDVALALAPDVALDATLNLLGVRLCRGSPAVLELPAPSDHDLVRPFDLNANVHLCEGFRTVRGTLCCSDVVARLGMKDVRLALDALQNLLPLGDASAAEKAEERCSRRPVQQKGGAERRDGRREALFGFRVAGYASLKSLKVVVVDDTADGEVPVVVGTLRQVFANAEVRSDAMVVKAECTLDADYYVPRRTVWEPLLEEWTFHATVLREPRERIIQRLTAGAEAREESSNACTRVEVRAEQCLELNATSECLSSVLAAVAHFRQFHEVTVEKADNDCVGVRNCTGVRGSFRVESDAGVQALVEEHRARLAREAVDEAVLCGLARVTLQPSDGCDGMEEERVAWVELHRTAPTVRVFQGIPFQRDAGKCFLCGNEPWAEGDRLCFENEADAHKGRTVVLSMENEAERDAWRAVLDKGVVSRLPSQLAPRAAETGELPATGELVVTALPAHPSVTLQFYGQPYRHVRERVLAVRLDGFAPFTLPVDSVTTCAVLLRRDDSDASLHNDDSNVALHNDDSSASPHHSDSAVVVQACVEKGRKVLVLSAPLEVTNNMDAPLQCGFVPSEAASGAVPTHERVWASLEVVRSGGVFVQGATMKAIPMQLIRAGRGSGLLNIGLEQQPFYVMVHAETEAVPVLRQPAQTVPLYRLYLSSVLEVENLVPEAVEYRVIDARGHVFACCALKAGEKATLTSLKFRREEGLRVSVRVVRSDFEFSAYEQSIFPTRDAASGSCTLVDEATRSRLALRYTFSCRPHNAWRIQLYCDYWVLNKTGDALLLRDAAAPEYCYRAAACPLEFALPDAARDPQSEPLCPPVLFSVKTRAKEACLQLALEDACYASNADNTDNADSVWSKPVPINSLGLASLCEAVESDGRREVCYSVHISRAPGAFARTRVVTITPAFVAVNQTAAPLRLRQAGTPESLVLSPGEATPFHWPRADLPHRLQALPSAVTGVMTGATTGATTGTALGWSSVFSPECSSFVLPFFPAAFEAPTAWVVTTPCWQQAQQSYALRATITSSLGALFLFVEPCATTLFPVAVQNATAASVVTVRQCGAPWSTALQLQPWESQPWALPLLEAPAEVEVSVRCVGEEPGGESLWPCLRVSLDGQEGETTLATEMETIRVCVAVEGCTRVLRFQAERGRASQARLIRWGNAVEDVQAAKRQEAAMCAESLETPADGEAALVLHLVYGFDTLAKGCTAESAVETVMESSLETATESAMEVEVVVGGERHAFSATGGEFHLLDGVLLCAPSRACFSVRLSGETPREAECECDLAQLVAEAPSDAIQEVVVPCTEVGGQRTLCRLWVRLFRARSRDAARLEYEIACLARQKAEVRRAADRLEEEQKKVISGLATPLSPFASEPTTPMEPSMEPSMKTSLEPSMKTSLEPSMKTSLESSLEATDSGDESRMNVCVLLHAVRHPTPW</sequence>
<feature type="region of interest" description="Disordered" evidence="5">
    <location>
        <begin position="3058"/>
        <end position="3109"/>
    </location>
</feature>
<dbReference type="PANTHER" id="PTHR16166">
    <property type="entry name" value="VACUOLAR PROTEIN SORTING-ASSOCIATED PROTEIN VPS13"/>
    <property type="match status" value="1"/>
</dbReference>
<evidence type="ECO:0000313" key="8">
    <source>
        <dbReference type="EMBL" id="OAO12783.1"/>
    </source>
</evidence>
<keyword evidence="3" id="KW-0445">Lipid transport</keyword>
<keyword evidence="9" id="KW-1185">Reference proteome</keyword>
<keyword evidence="4" id="KW-0175">Coiled coil</keyword>
<feature type="coiled-coil region" evidence="4">
    <location>
        <begin position="3020"/>
        <end position="3050"/>
    </location>
</feature>
<dbReference type="GO" id="GO:0006869">
    <property type="term" value="P:lipid transport"/>
    <property type="evidence" value="ECO:0007669"/>
    <property type="project" value="UniProtKB-KW"/>
</dbReference>
<keyword evidence="2" id="KW-0813">Transport</keyword>
<dbReference type="STRING" id="478820.A0A196S6W2"/>
<comment type="caution">
    <text evidence="8">The sequence shown here is derived from an EMBL/GenBank/DDBJ whole genome shotgun (WGS) entry which is preliminary data.</text>
</comment>
<evidence type="ECO:0000259" key="6">
    <source>
        <dbReference type="Pfam" id="PF12624"/>
    </source>
</evidence>
<dbReference type="PANTHER" id="PTHR16166:SF93">
    <property type="entry name" value="INTERMEMBRANE LIPID TRANSFER PROTEIN VPS13"/>
    <property type="match status" value="1"/>
</dbReference>
<feature type="domain" description="Vacuolar protein sorting-associated protein 13 VPS13 adaptor binding" evidence="7">
    <location>
        <begin position="2345"/>
        <end position="2641"/>
    </location>
</feature>
<gene>
    <name evidence="8" type="ORF">AV274_5508</name>
</gene>
<name>A0A196S6W2_BLAHN</name>
<feature type="domain" description="Chorein N-terminal" evidence="6">
    <location>
        <begin position="1"/>
        <end position="268"/>
    </location>
</feature>
<dbReference type="OrthoDB" id="428159at2759"/>
<feature type="compositionally biased region" description="Low complexity" evidence="5">
    <location>
        <begin position="3064"/>
        <end position="3081"/>
    </location>
</feature>
<dbReference type="InterPro" id="IPR026854">
    <property type="entry name" value="VPS13_N"/>
</dbReference>
<feature type="compositionally biased region" description="Polar residues" evidence="5">
    <location>
        <begin position="3082"/>
        <end position="3104"/>
    </location>
</feature>
<evidence type="ECO:0000256" key="1">
    <source>
        <dbReference type="ARBA" id="ARBA00006545"/>
    </source>
</evidence>
<proteinExistence type="inferred from homology"/>
<dbReference type="Pfam" id="PF12624">
    <property type="entry name" value="VPS13_N"/>
    <property type="match status" value="1"/>
</dbReference>